<keyword evidence="1" id="KW-0560">Oxidoreductase</keyword>
<evidence type="ECO:0000313" key="4">
    <source>
        <dbReference type="Proteomes" id="UP000320209"/>
    </source>
</evidence>
<protein>
    <submittedName>
        <fullName evidence="3">Xylitol oxidase</fullName>
    </submittedName>
</protein>
<evidence type="ECO:0000259" key="2">
    <source>
        <dbReference type="PROSITE" id="PS51387"/>
    </source>
</evidence>
<dbReference type="InterPro" id="IPR016166">
    <property type="entry name" value="FAD-bd_PCMH"/>
</dbReference>
<comment type="caution">
    <text evidence="3">The sequence shown here is derived from an EMBL/GenBank/DDBJ whole genome shotgun (WGS) entry which is preliminary data.</text>
</comment>
<dbReference type="GO" id="GO:0080049">
    <property type="term" value="F:L-gulono-1,4-lactone dehydrogenase activity"/>
    <property type="evidence" value="ECO:0007669"/>
    <property type="project" value="TreeGrafter"/>
</dbReference>
<accession>A0A543A4F3</accession>
<name>A0A543A4F3_9ACTN</name>
<dbReference type="Gene3D" id="3.30.70.2520">
    <property type="match status" value="1"/>
</dbReference>
<dbReference type="Proteomes" id="UP000320209">
    <property type="component" value="Unassembled WGS sequence"/>
</dbReference>
<dbReference type="InterPro" id="IPR006094">
    <property type="entry name" value="Oxid_FAD_bind_N"/>
</dbReference>
<dbReference type="GO" id="GO:0003885">
    <property type="term" value="F:D-arabinono-1,4-lactone oxidase activity"/>
    <property type="evidence" value="ECO:0007669"/>
    <property type="project" value="InterPro"/>
</dbReference>
<organism evidence="3 4">
    <name type="scientific">Nocardioides albertanoniae</name>
    <dbReference type="NCBI Taxonomy" id="1175486"/>
    <lineage>
        <taxon>Bacteria</taxon>
        <taxon>Bacillati</taxon>
        <taxon>Actinomycetota</taxon>
        <taxon>Actinomycetes</taxon>
        <taxon>Propionibacteriales</taxon>
        <taxon>Nocardioidaceae</taxon>
        <taxon>Nocardioides</taxon>
    </lineage>
</organism>
<keyword evidence="4" id="KW-1185">Reference proteome</keyword>
<dbReference type="SUPFAM" id="SSF56176">
    <property type="entry name" value="FAD-binding/transporter-associated domain-like"/>
    <property type="match status" value="1"/>
</dbReference>
<sequence>MATIPPMPHETAAHQPSGSTWARSYAYTARELVRPRSVEDVRDLVLREPRLRALGSRHSFTDLADTPGVLVSLDEMGEEPTLAGDIVRVPGGMRYGAIASWLHERGRALANLASLPHISIAGAVATGTHGSGLRNGSLATSVTALELVDGHGSLVRLEAGAADFAGAVVGLGALGIVTHLELRTEPTFQVTQTVHEGLSYPDLHEHLVEILSAAYSVSIFTRWTDEPDGSVAKVWQKSRTTPAEIPGTEPATRAHHVIPGLDPAPCTDQLGVAGPWHERLPHFRPDFEPSVGSELQSEYLVPIEQAQEAVSAVRSMGDRVAPLLLVCEIRAIAADDLWLSPAYGTDTVGLHFTWKPDLTGVRAILTDLERRLPSGTRPHWGKVFTSTDLGSRYPRWDDFKDLVARFDPDRGFWNGWLTRVLG</sequence>
<dbReference type="Gene3D" id="3.30.43.10">
    <property type="entry name" value="Uridine Diphospho-n-acetylenolpyruvylglucosamine Reductase, domain 2"/>
    <property type="match status" value="1"/>
</dbReference>
<dbReference type="InterPro" id="IPR016171">
    <property type="entry name" value="Vanillyl_alc_oxidase_C-sub2"/>
</dbReference>
<dbReference type="InterPro" id="IPR010031">
    <property type="entry name" value="FAD_lactone_oxidase-like"/>
</dbReference>
<dbReference type="PIRSF" id="PIRSF000136">
    <property type="entry name" value="LGO_GLO"/>
    <property type="match status" value="1"/>
</dbReference>
<dbReference type="Pfam" id="PF01565">
    <property type="entry name" value="FAD_binding_4"/>
    <property type="match status" value="1"/>
</dbReference>
<dbReference type="Gene3D" id="3.30.70.2530">
    <property type="match status" value="1"/>
</dbReference>
<dbReference type="InterPro" id="IPR016167">
    <property type="entry name" value="FAD-bd_PCMH_sub1"/>
</dbReference>
<gene>
    <name evidence="3" type="ORF">FB381_1300</name>
</gene>
<dbReference type="Gene3D" id="3.30.465.10">
    <property type="match status" value="1"/>
</dbReference>
<dbReference type="InterPro" id="IPR016169">
    <property type="entry name" value="FAD-bd_PCMH_sub2"/>
</dbReference>
<evidence type="ECO:0000256" key="1">
    <source>
        <dbReference type="ARBA" id="ARBA00023002"/>
    </source>
</evidence>
<dbReference type="Pfam" id="PF04030">
    <property type="entry name" value="ALO"/>
    <property type="match status" value="1"/>
</dbReference>
<dbReference type="GO" id="GO:0071949">
    <property type="term" value="F:FAD binding"/>
    <property type="evidence" value="ECO:0007669"/>
    <property type="project" value="InterPro"/>
</dbReference>
<dbReference type="InterPro" id="IPR036318">
    <property type="entry name" value="FAD-bd_PCMH-like_sf"/>
</dbReference>
<dbReference type="PANTHER" id="PTHR43762:SF1">
    <property type="entry name" value="D-ARABINONO-1,4-LACTONE OXIDASE"/>
    <property type="match status" value="1"/>
</dbReference>
<dbReference type="PANTHER" id="PTHR43762">
    <property type="entry name" value="L-GULONOLACTONE OXIDASE"/>
    <property type="match status" value="1"/>
</dbReference>
<dbReference type="AlphaFoldDB" id="A0A543A4F3"/>
<evidence type="ECO:0000313" key="3">
    <source>
        <dbReference type="EMBL" id="TQL67424.1"/>
    </source>
</evidence>
<dbReference type="Gene3D" id="1.10.45.10">
    <property type="entry name" value="Vanillyl-alcohol Oxidase, Chain A, domain 4"/>
    <property type="match status" value="1"/>
</dbReference>
<reference evidence="3 4" key="1">
    <citation type="submission" date="2019-06" db="EMBL/GenBank/DDBJ databases">
        <title>Sequencing the genomes of 1000 actinobacteria strains.</title>
        <authorList>
            <person name="Klenk H.-P."/>
        </authorList>
    </citation>
    <scope>NUCLEOTIDE SEQUENCE [LARGE SCALE GENOMIC DNA]</scope>
    <source>
        <strain evidence="3 4">DSM 25218</strain>
    </source>
</reference>
<dbReference type="GO" id="GO:0016020">
    <property type="term" value="C:membrane"/>
    <property type="evidence" value="ECO:0007669"/>
    <property type="project" value="InterPro"/>
</dbReference>
<dbReference type="PROSITE" id="PS51387">
    <property type="entry name" value="FAD_PCMH"/>
    <property type="match status" value="1"/>
</dbReference>
<dbReference type="InterPro" id="IPR007173">
    <property type="entry name" value="ALO_C"/>
</dbReference>
<proteinExistence type="predicted"/>
<dbReference type="EMBL" id="VFOV01000001">
    <property type="protein sequence ID" value="TQL67424.1"/>
    <property type="molecule type" value="Genomic_DNA"/>
</dbReference>
<feature type="domain" description="FAD-binding PCMH-type" evidence="2">
    <location>
        <begin position="25"/>
        <end position="187"/>
    </location>
</feature>